<dbReference type="OrthoDB" id="9951839at2"/>
<dbReference type="GeneID" id="78401377"/>
<gene>
    <name evidence="2" type="ORF">FH779_07925</name>
    <name evidence="3" type="ORF">NCTC13456_02620</name>
</gene>
<feature type="transmembrane region" description="Helical" evidence="1">
    <location>
        <begin position="33"/>
        <end position="51"/>
    </location>
</feature>
<feature type="transmembrane region" description="Helical" evidence="1">
    <location>
        <begin position="7"/>
        <end position="27"/>
    </location>
</feature>
<reference evidence="2 5" key="2">
    <citation type="submission" date="2019-06" db="EMBL/GenBank/DDBJ databases">
        <title>Emergence of pandrug resistant Empedobacter falsenii in China.</title>
        <authorList>
            <person name="Dong N."/>
            <person name="Chen S."/>
            <person name="Zhang R."/>
        </authorList>
    </citation>
    <scope>NUCLEOTIDE SEQUENCE [LARGE SCALE GENOMIC DNA]</scope>
    <source>
        <strain evidence="2 5">1681-1</strain>
    </source>
</reference>
<dbReference type="EMBL" id="UFXS01000001">
    <property type="protein sequence ID" value="STD58991.1"/>
    <property type="molecule type" value="Genomic_DNA"/>
</dbReference>
<reference evidence="3 4" key="1">
    <citation type="submission" date="2018-06" db="EMBL/GenBank/DDBJ databases">
        <authorList>
            <consortium name="Pathogen Informatics"/>
            <person name="Doyle S."/>
        </authorList>
    </citation>
    <scope>NUCLEOTIDE SEQUENCE [LARGE SCALE GENOMIC DNA]</scope>
    <source>
        <strain evidence="3 4">NCTC13456</strain>
    </source>
</reference>
<keyword evidence="5" id="KW-1185">Reference proteome</keyword>
<dbReference type="Proteomes" id="UP000254737">
    <property type="component" value="Unassembled WGS sequence"/>
</dbReference>
<sequence length="65" mass="7573">MNVRHPFFIYVFSFILVVIAGFTKILEFESADLLLNTTFTISVISLIYVLIRLKKSRKKYTDLAN</sequence>
<dbReference type="AlphaFoldDB" id="A0A376GFN0"/>
<keyword evidence="1" id="KW-1133">Transmembrane helix</keyword>
<evidence type="ECO:0000313" key="2">
    <source>
        <dbReference type="EMBL" id="QLL58010.1"/>
    </source>
</evidence>
<protein>
    <submittedName>
        <fullName evidence="3">Uncharacterized protein</fullName>
    </submittedName>
</protein>
<proteinExistence type="predicted"/>
<keyword evidence="1" id="KW-0472">Membrane</keyword>
<dbReference type="EMBL" id="CP040908">
    <property type="protein sequence ID" value="QLL58010.1"/>
    <property type="molecule type" value="Genomic_DNA"/>
</dbReference>
<dbReference type="Proteomes" id="UP000510643">
    <property type="component" value="Chromosome"/>
</dbReference>
<name>A0A376GFN0_9FLAO</name>
<evidence type="ECO:0000256" key="1">
    <source>
        <dbReference type="SAM" id="Phobius"/>
    </source>
</evidence>
<evidence type="ECO:0000313" key="3">
    <source>
        <dbReference type="EMBL" id="STD58991.1"/>
    </source>
</evidence>
<dbReference type="RefSeq" id="WP_038335852.1">
    <property type="nucleotide sequence ID" value="NZ_CP040908.1"/>
</dbReference>
<evidence type="ECO:0000313" key="5">
    <source>
        <dbReference type="Proteomes" id="UP000510643"/>
    </source>
</evidence>
<evidence type="ECO:0000313" key="4">
    <source>
        <dbReference type="Proteomes" id="UP000254737"/>
    </source>
</evidence>
<keyword evidence="1" id="KW-0812">Transmembrane</keyword>
<accession>A0A376GFN0</accession>
<organism evidence="3 4">
    <name type="scientific">Empedobacter falsenii</name>
    <dbReference type="NCBI Taxonomy" id="343874"/>
    <lineage>
        <taxon>Bacteria</taxon>
        <taxon>Pseudomonadati</taxon>
        <taxon>Bacteroidota</taxon>
        <taxon>Flavobacteriia</taxon>
        <taxon>Flavobacteriales</taxon>
        <taxon>Weeksellaceae</taxon>
        <taxon>Empedobacter</taxon>
    </lineage>
</organism>
<dbReference type="KEGG" id="efal:FH779_07925"/>